<name>A0A2J6Q231_9HELO</name>
<proteinExistence type="predicted"/>
<sequence length="226" mass="26125">MYMYLYNDICAGTRYITYFACMHLIPAPQVRACIFPNTVLIRPRPRRQKPNRFSDLQTELDSQATPPLQLHPKFLKSFLIRMNPTCTAPTKQHQKPRPLLQRKRHLLQMYKLSRSFKIHIQMRISRRAQTVRHPYLSSHPIPAHSPCSLSIPDTRFPVALVPLHARTSLPPLPQPQPRPSHAHHHIPSHIPFRLLCSQHGSSFSACTQPTTYFNFSKVQSTAYIAL</sequence>
<gene>
    <name evidence="1" type="ORF">NA56DRAFT_177761</name>
</gene>
<accession>A0A2J6Q231</accession>
<reference evidence="1 2" key="1">
    <citation type="submission" date="2016-05" db="EMBL/GenBank/DDBJ databases">
        <title>A degradative enzymes factory behind the ericoid mycorrhizal symbiosis.</title>
        <authorList>
            <consortium name="DOE Joint Genome Institute"/>
            <person name="Martino E."/>
            <person name="Morin E."/>
            <person name="Grelet G."/>
            <person name="Kuo A."/>
            <person name="Kohler A."/>
            <person name="Daghino S."/>
            <person name="Barry K."/>
            <person name="Choi C."/>
            <person name="Cichocki N."/>
            <person name="Clum A."/>
            <person name="Copeland A."/>
            <person name="Hainaut M."/>
            <person name="Haridas S."/>
            <person name="Labutti K."/>
            <person name="Lindquist E."/>
            <person name="Lipzen A."/>
            <person name="Khouja H.-R."/>
            <person name="Murat C."/>
            <person name="Ohm R."/>
            <person name="Olson A."/>
            <person name="Spatafora J."/>
            <person name="Veneault-Fourrey C."/>
            <person name="Henrissat B."/>
            <person name="Grigoriev I."/>
            <person name="Martin F."/>
            <person name="Perotto S."/>
        </authorList>
    </citation>
    <scope>NUCLEOTIDE SEQUENCE [LARGE SCALE GENOMIC DNA]</scope>
    <source>
        <strain evidence="1 2">UAMH 7357</strain>
    </source>
</reference>
<dbReference type="EMBL" id="KZ613485">
    <property type="protein sequence ID" value="PMD20312.1"/>
    <property type="molecule type" value="Genomic_DNA"/>
</dbReference>
<evidence type="ECO:0000313" key="2">
    <source>
        <dbReference type="Proteomes" id="UP000235672"/>
    </source>
</evidence>
<protein>
    <submittedName>
        <fullName evidence="1">Uncharacterized protein</fullName>
    </submittedName>
</protein>
<keyword evidence="2" id="KW-1185">Reference proteome</keyword>
<organism evidence="1 2">
    <name type="scientific">Hyaloscypha hepaticicola</name>
    <dbReference type="NCBI Taxonomy" id="2082293"/>
    <lineage>
        <taxon>Eukaryota</taxon>
        <taxon>Fungi</taxon>
        <taxon>Dikarya</taxon>
        <taxon>Ascomycota</taxon>
        <taxon>Pezizomycotina</taxon>
        <taxon>Leotiomycetes</taxon>
        <taxon>Helotiales</taxon>
        <taxon>Hyaloscyphaceae</taxon>
        <taxon>Hyaloscypha</taxon>
    </lineage>
</organism>
<evidence type="ECO:0000313" key="1">
    <source>
        <dbReference type="EMBL" id="PMD20312.1"/>
    </source>
</evidence>
<dbReference type="Proteomes" id="UP000235672">
    <property type="component" value="Unassembled WGS sequence"/>
</dbReference>
<dbReference type="AlphaFoldDB" id="A0A2J6Q231"/>